<comment type="caution">
    <text evidence="1">The sequence shown here is derived from an EMBL/GenBank/DDBJ whole genome shotgun (WGS) entry which is preliminary data.</text>
</comment>
<sequence>MTLSQETTRPRPELTSHEIKLLDRSLVRRSRRKSGQTLEEFLLQEVAVAAPRENPIIHLISALSRL</sequence>
<protein>
    <submittedName>
        <fullName evidence="1">Uncharacterized protein</fullName>
    </submittedName>
</protein>
<reference evidence="1 2" key="1">
    <citation type="journal article" date="2015" name="Nature">
        <title>rRNA introns, odd ribosomes, and small enigmatic genomes across a large radiation of phyla.</title>
        <authorList>
            <person name="Brown C.T."/>
            <person name="Hug L.A."/>
            <person name="Thomas B.C."/>
            <person name="Sharon I."/>
            <person name="Castelle C.J."/>
            <person name="Singh A."/>
            <person name="Wilkins M.J."/>
            <person name="Williams K.H."/>
            <person name="Banfield J.F."/>
        </authorList>
    </citation>
    <scope>NUCLEOTIDE SEQUENCE [LARGE SCALE GENOMIC DNA]</scope>
</reference>
<accession>A0A0G1S4J5</accession>
<proteinExistence type="predicted"/>
<name>A0A0G1S4J5_9BACT</name>
<evidence type="ECO:0000313" key="2">
    <source>
        <dbReference type="Proteomes" id="UP000034364"/>
    </source>
</evidence>
<organism evidence="1 2">
    <name type="scientific">Candidatus Amesbacteria bacterium GW2011_GWA1_47_16</name>
    <dbReference type="NCBI Taxonomy" id="1618353"/>
    <lineage>
        <taxon>Bacteria</taxon>
        <taxon>Candidatus Amesiibacteriota</taxon>
    </lineage>
</organism>
<evidence type="ECO:0000313" key="1">
    <source>
        <dbReference type="EMBL" id="KKU64322.1"/>
    </source>
</evidence>
<gene>
    <name evidence="1" type="ORF">UX87_C0009G0004</name>
</gene>
<dbReference type="EMBL" id="LCNV01000009">
    <property type="protein sequence ID" value="KKU64322.1"/>
    <property type="molecule type" value="Genomic_DNA"/>
</dbReference>
<dbReference type="Proteomes" id="UP000034364">
    <property type="component" value="Unassembled WGS sequence"/>
</dbReference>
<dbReference type="AlphaFoldDB" id="A0A0G1S4J5"/>